<feature type="compositionally biased region" description="Acidic residues" evidence="1">
    <location>
        <begin position="47"/>
        <end position="62"/>
    </location>
</feature>
<feature type="region of interest" description="Disordered" evidence="1">
    <location>
        <begin position="1"/>
        <end position="236"/>
    </location>
</feature>
<accession>A0AAF0EZD8</accession>
<feature type="compositionally biased region" description="Acidic residues" evidence="1">
    <location>
        <begin position="112"/>
        <end position="131"/>
    </location>
</feature>
<feature type="compositionally biased region" description="Low complexity" evidence="1">
    <location>
        <begin position="35"/>
        <end position="45"/>
    </location>
</feature>
<evidence type="ECO:0000259" key="2">
    <source>
        <dbReference type="SMART" id="SM01406"/>
    </source>
</evidence>
<protein>
    <recommendedName>
        <fullName evidence="2">INO80 complex subunit B-like conserved region domain-containing protein</fullName>
    </recommendedName>
</protein>
<dbReference type="GO" id="GO:0031011">
    <property type="term" value="C:Ino80 complex"/>
    <property type="evidence" value="ECO:0007669"/>
    <property type="project" value="InterPro"/>
</dbReference>
<reference evidence="3" key="1">
    <citation type="submission" date="2023-03" db="EMBL/GenBank/DDBJ databases">
        <title>Mating type loci evolution in Malassezia.</title>
        <authorList>
            <person name="Coelho M.A."/>
        </authorList>
    </citation>
    <scope>NUCLEOTIDE SEQUENCE</scope>
    <source>
        <strain evidence="3">CBS 9431</strain>
    </source>
</reference>
<keyword evidence="4" id="KW-1185">Reference proteome</keyword>
<dbReference type="SMART" id="SM01406">
    <property type="entry name" value="PAPA-1"/>
    <property type="match status" value="1"/>
</dbReference>
<feature type="compositionally biased region" description="Basic residues" evidence="1">
    <location>
        <begin position="69"/>
        <end position="81"/>
    </location>
</feature>
<proteinExistence type="predicted"/>
<dbReference type="EMBL" id="CP119958">
    <property type="protein sequence ID" value="WFD38004.1"/>
    <property type="molecule type" value="Genomic_DNA"/>
</dbReference>
<dbReference type="GeneID" id="85224601"/>
<dbReference type="InterPro" id="IPR006880">
    <property type="entry name" value="INO80B_C"/>
</dbReference>
<feature type="domain" description="INO80 complex subunit B-like conserved region" evidence="2">
    <location>
        <begin position="172"/>
        <end position="256"/>
    </location>
</feature>
<dbReference type="Pfam" id="PF04795">
    <property type="entry name" value="PAPA-1"/>
    <property type="match status" value="1"/>
</dbReference>
<dbReference type="InterPro" id="IPR029523">
    <property type="entry name" value="INO80B/Ies2"/>
</dbReference>
<gene>
    <name evidence="3" type="ORF">MJAP1_000952</name>
</gene>
<name>A0AAF0EZD8_9BASI</name>
<evidence type="ECO:0000256" key="1">
    <source>
        <dbReference type="SAM" id="MobiDB-lite"/>
    </source>
</evidence>
<dbReference type="PANTHER" id="PTHR21561:SF12">
    <property type="entry name" value="INO80 COMPLEX SUBUNIT B"/>
    <property type="match status" value="1"/>
</dbReference>
<dbReference type="GO" id="GO:0006338">
    <property type="term" value="P:chromatin remodeling"/>
    <property type="evidence" value="ECO:0007669"/>
    <property type="project" value="InterPro"/>
</dbReference>
<dbReference type="Proteomes" id="UP001217754">
    <property type="component" value="Chromosome 1"/>
</dbReference>
<dbReference type="RefSeq" id="XP_060120901.1">
    <property type="nucleotide sequence ID" value="XM_060264918.1"/>
</dbReference>
<organism evidence="3 4">
    <name type="scientific">Malassezia japonica</name>
    <dbReference type="NCBI Taxonomy" id="223818"/>
    <lineage>
        <taxon>Eukaryota</taxon>
        <taxon>Fungi</taxon>
        <taxon>Dikarya</taxon>
        <taxon>Basidiomycota</taxon>
        <taxon>Ustilaginomycotina</taxon>
        <taxon>Malasseziomycetes</taxon>
        <taxon>Malasseziales</taxon>
        <taxon>Malasseziaceae</taxon>
        <taxon>Malassezia</taxon>
    </lineage>
</organism>
<feature type="compositionally biased region" description="Basic residues" evidence="1">
    <location>
        <begin position="97"/>
        <end position="107"/>
    </location>
</feature>
<sequence length="284" mass="31826">MSDAERYAMDDGEPEETFEDAEMEEEPDYGDGEPESGSPEASSDAFPSDEEDELVDEMEDAAPIETNRRTRRPALRVKLSRKGASDTTPNTTPSRRTSGRKTQRTARARGEDGEEDESDEIDEESDLDESAGDAPMTARQMARANRERGITNEDLVELPMDGTKRQKLTDTELALRRSETARRRRNQSEKKLEDDKIETINRLLKKQAGKVRGKDKGEDAAEPANTPGERRESGPKPMFRYISRAEGAMLAVPLPQEGEQGRGRYDEAMRTAFGQTHEAWTAAR</sequence>
<feature type="compositionally biased region" description="Basic and acidic residues" evidence="1">
    <location>
        <begin position="162"/>
        <end position="199"/>
    </location>
</feature>
<feature type="compositionally biased region" description="Acidic residues" evidence="1">
    <location>
        <begin position="10"/>
        <end position="34"/>
    </location>
</feature>
<evidence type="ECO:0000313" key="4">
    <source>
        <dbReference type="Proteomes" id="UP001217754"/>
    </source>
</evidence>
<dbReference type="AlphaFoldDB" id="A0AAF0EZD8"/>
<feature type="compositionally biased region" description="Low complexity" evidence="1">
    <location>
        <begin position="87"/>
        <end position="96"/>
    </location>
</feature>
<evidence type="ECO:0000313" key="3">
    <source>
        <dbReference type="EMBL" id="WFD38004.1"/>
    </source>
</evidence>
<dbReference type="PANTHER" id="PTHR21561">
    <property type="entry name" value="INO80 COMPLEX SUBUNIT B"/>
    <property type="match status" value="1"/>
</dbReference>